<dbReference type="Pfam" id="PF02746">
    <property type="entry name" value="MR_MLE_N"/>
    <property type="match status" value="1"/>
</dbReference>
<dbReference type="AlphaFoldDB" id="A0A382L426"/>
<gene>
    <name evidence="3" type="ORF">METZ01_LOCUS282591</name>
</gene>
<reference evidence="3" key="1">
    <citation type="submission" date="2018-05" db="EMBL/GenBank/DDBJ databases">
        <authorList>
            <person name="Lanie J.A."/>
            <person name="Ng W.-L."/>
            <person name="Kazmierczak K.M."/>
            <person name="Andrzejewski T.M."/>
            <person name="Davidsen T.M."/>
            <person name="Wayne K.J."/>
            <person name="Tettelin H."/>
            <person name="Glass J.I."/>
            <person name="Rusch D."/>
            <person name="Podicherti R."/>
            <person name="Tsui H.-C.T."/>
            <person name="Winkler M.E."/>
        </authorList>
    </citation>
    <scope>NUCLEOTIDE SEQUENCE</scope>
</reference>
<dbReference type="SUPFAM" id="SSF51604">
    <property type="entry name" value="Enolase C-terminal domain-like"/>
    <property type="match status" value="1"/>
</dbReference>
<dbReference type="Gene3D" id="3.20.20.120">
    <property type="entry name" value="Enolase-like C-terminal domain"/>
    <property type="match status" value="1"/>
</dbReference>
<dbReference type="GO" id="GO:0009063">
    <property type="term" value="P:amino acid catabolic process"/>
    <property type="evidence" value="ECO:0007669"/>
    <property type="project" value="InterPro"/>
</dbReference>
<accession>A0A382L426</accession>
<feature type="domain" description="Mandelate racemase/muconate lactonizing enzyme N-terminal" evidence="2">
    <location>
        <begin position="15"/>
        <end position="105"/>
    </location>
</feature>
<organism evidence="3">
    <name type="scientific">marine metagenome</name>
    <dbReference type="NCBI Taxonomy" id="408172"/>
    <lineage>
        <taxon>unclassified sequences</taxon>
        <taxon>metagenomes</taxon>
        <taxon>ecological metagenomes</taxon>
    </lineage>
</organism>
<dbReference type="PANTHER" id="PTHR48080:SF2">
    <property type="entry name" value="D-GALACTONATE DEHYDRATASE"/>
    <property type="match status" value="1"/>
</dbReference>
<name>A0A382L426_9ZZZZ</name>
<protein>
    <recommendedName>
        <fullName evidence="2">Mandelate racemase/muconate lactonizing enzyme N-terminal domain-containing protein</fullName>
    </recommendedName>
</protein>
<dbReference type="Gene3D" id="3.30.390.10">
    <property type="entry name" value="Enolase-like, N-terminal domain"/>
    <property type="match status" value="1"/>
</dbReference>
<dbReference type="SUPFAM" id="SSF54826">
    <property type="entry name" value="Enolase N-terminal domain-like"/>
    <property type="match status" value="1"/>
</dbReference>
<proteinExistence type="predicted"/>
<dbReference type="InterPro" id="IPR013341">
    <property type="entry name" value="Mandelate_racemase_N_dom"/>
</dbReference>
<dbReference type="InterPro" id="IPR029017">
    <property type="entry name" value="Enolase-like_N"/>
</dbReference>
<sequence>MKIESVETLLMGNGLVVRIHTDAGISGIGQTACWGYPEAVEQIVQRFSGYLVGQDPFRIEHHWQYLYRMSPFRGTALSGAISAVDIALWDIKGKHFEVPVWELLGGKCRDKIRLHLLGGGSTPETMCQAAKDAVGEGFTALKFDPLVGGYQDMAVARLVMTAREITAAAREGG</sequence>
<evidence type="ECO:0000313" key="3">
    <source>
        <dbReference type="EMBL" id="SVC29737.1"/>
    </source>
</evidence>
<dbReference type="EMBL" id="UINC01083738">
    <property type="protein sequence ID" value="SVC29737.1"/>
    <property type="molecule type" value="Genomic_DNA"/>
</dbReference>
<evidence type="ECO:0000256" key="1">
    <source>
        <dbReference type="ARBA" id="ARBA00023239"/>
    </source>
</evidence>
<feature type="non-terminal residue" evidence="3">
    <location>
        <position position="173"/>
    </location>
</feature>
<dbReference type="InterPro" id="IPR018110">
    <property type="entry name" value="Mandel_Rmase/mucon_lact_enz_CS"/>
</dbReference>
<dbReference type="GO" id="GO:0016829">
    <property type="term" value="F:lyase activity"/>
    <property type="evidence" value="ECO:0007669"/>
    <property type="project" value="UniProtKB-KW"/>
</dbReference>
<dbReference type="InterPro" id="IPR036849">
    <property type="entry name" value="Enolase-like_C_sf"/>
</dbReference>
<evidence type="ECO:0000259" key="2">
    <source>
        <dbReference type="Pfam" id="PF02746"/>
    </source>
</evidence>
<dbReference type="PROSITE" id="PS00908">
    <property type="entry name" value="MR_MLE_1"/>
    <property type="match status" value="1"/>
</dbReference>
<dbReference type="InterPro" id="IPR034593">
    <property type="entry name" value="DgoD-like"/>
</dbReference>
<dbReference type="PANTHER" id="PTHR48080">
    <property type="entry name" value="D-GALACTONATE DEHYDRATASE-RELATED"/>
    <property type="match status" value="1"/>
</dbReference>
<keyword evidence="1" id="KW-0456">Lyase</keyword>